<accession>A0ABS9X4B1</accession>
<dbReference type="NCBIfam" id="TIGR00619">
    <property type="entry name" value="sbcd"/>
    <property type="match status" value="1"/>
</dbReference>
<keyword evidence="4" id="KW-0255">Endonuclease</keyword>
<protein>
    <recommendedName>
        <fullName evidence="4">Nuclease SbcCD subunit D</fullName>
    </recommendedName>
</protein>
<keyword evidence="1 4" id="KW-0540">Nuclease</keyword>
<dbReference type="CDD" id="cd00840">
    <property type="entry name" value="MPP_Mre11_N"/>
    <property type="match status" value="1"/>
</dbReference>
<organism evidence="6 7">
    <name type="scientific">Colwellia maritima</name>
    <dbReference type="NCBI Taxonomy" id="2912588"/>
    <lineage>
        <taxon>Bacteria</taxon>
        <taxon>Pseudomonadati</taxon>
        <taxon>Pseudomonadota</taxon>
        <taxon>Gammaproteobacteria</taxon>
        <taxon>Alteromonadales</taxon>
        <taxon>Colwelliaceae</taxon>
        <taxon>Colwellia</taxon>
    </lineage>
</organism>
<sequence length="298" mass="33199">MRIIHTSDWHLGQYFYGKSRAKEHQQFLNWLIVQVKTHAIDAIIVAGDIFDTATPPSYARQMYFNFISTLQAYDCQLVILAGNHDSVSMLAESKELLSALSTKVIANVTDVTIDSNLADQVFTLKNSQGEPQAVICAIPFIRPRDVIKSQAGQSATDKSKQLQQAIVQHYQCLFEQAKQLVKTGGCQLPIIATGHLTALGVTSSDSVRDIYIGTLEAFPSNAFPDADYIALGHIHRAQKVGKTEHIRYSGSPIALSFDEAKQQKRVLLVDFEKEKLSKITDLIVPCFRYISDVKNDVR</sequence>
<comment type="similarity">
    <text evidence="4">Belongs to the SbcD family.</text>
</comment>
<evidence type="ECO:0000256" key="2">
    <source>
        <dbReference type="ARBA" id="ARBA00022801"/>
    </source>
</evidence>
<dbReference type="PANTHER" id="PTHR30337">
    <property type="entry name" value="COMPONENT OF ATP-DEPENDENT DSDNA EXONUCLEASE"/>
    <property type="match status" value="1"/>
</dbReference>
<dbReference type="PANTHER" id="PTHR30337:SF0">
    <property type="entry name" value="NUCLEASE SBCCD SUBUNIT D"/>
    <property type="match status" value="1"/>
</dbReference>
<evidence type="ECO:0000313" key="7">
    <source>
        <dbReference type="Proteomes" id="UP001139646"/>
    </source>
</evidence>
<evidence type="ECO:0000256" key="4">
    <source>
        <dbReference type="RuleBase" id="RU363069"/>
    </source>
</evidence>
<proteinExistence type="inferred from homology"/>
<dbReference type="InterPro" id="IPR004593">
    <property type="entry name" value="SbcD"/>
</dbReference>
<keyword evidence="7" id="KW-1185">Reference proteome</keyword>
<evidence type="ECO:0000256" key="3">
    <source>
        <dbReference type="ARBA" id="ARBA00022839"/>
    </source>
</evidence>
<evidence type="ECO:0000256" key="1">
    <source>
        <dbReference type="ARBA" id="ARBA00022722"/>
    </source>
</evidence>
<evidence type="ECO:0000259" key="5">
    <source>
        <dbReference type="Pfam" id="PF00149"/>
    </source>
</evidence>
<dbReference type="Gene3D" id="3.60.21.10">
    <property type="match status" value="1"/>
</dbReference>
<feature type="domain" description="Calcineurin-like phosphoesterase" evidence="5">
    <location>
        <begin position="1"/>
        <end position="236"/>
    </location>
</feature>
<dbReference type="Pfam" id="PF00149">
    <property type="entry name" value="Metallophos"/>
    <property type="match status" value="1"/>
</dbReference>
<keyword evidence="4" id="KW-0235">DNA replication</keyword>
<dbReference type="Proteomes" id="UP001139646">
    <property type="component" value="Unassembled WGS sequence"/>
</dbReference>
<keyword evidence="4" id="KW-0233">DNA recombination</keyword>
<dbReference type="SUPFAM" id="SSF56300">
    <property type="entry name" value="Metallo-dependent phosphatases"/>
    <property type="match status" value="1"/>
</dbReference>
<comment type="caution">
    <text evidence="6">The sequence shown here is derived from an EMBL/GenBank/DDBJ whole genome shotgun (WGS) entry which is preliminary data.</text>
</comment>
<reference evidence="6" key="1">
    <citation type="submission" date="2022-01" db="EMBL/GenBank/DDBJ databases">
        <title>Colwellia maritima, isolated from seawater.</title>
        <authorList>
            <person name="Kristyanto S."/>
            <person name="Jung J."/>
            <person name="Jeon C.O."/>
        </authorList>
    </citation>
    <scope>NUCLEOTIDE SEQUENCE</scope>
    <source>
        <strain evidence="6">MSW7</strain>
    </source>
</reference>
<dbReference type="NCBIfam" id="NF008206">
    <property type="entry name" value="PRK10966.1"/>
    <property type="match status" value="1"/>
</dbReference>
<evidence type="ECO:0000313" key="6">
    <source>
        <dbReference type="EMBL" id="MCI2284306.1"/>
    </source>
</evidence>
<dbReference type="InterPro" id="IPR050535">
    <property type="entry name" value="DNA_Repair-Maintenance_Comp"/>
</dbReference>
<dbReference type="RefSeq" id="WP_242286749.1">
    <property type="nucleotide sequence ID" value="NZ_JAKKSL010000002.1"/>
</dbReference>
<name>A0ABS9X4B1_9GAMM</name>
<comment type="subunit">
    <text evidence="4">Heterodimer of SbcC and SbcD.</text>
</comment>
<keyword evidence="3 4" id="KW-0269">Exonuclease</keyword>
<gene>
    <name evidence="4 6" type="primary">sbcD</name>
    <name evidence="6" type="ORF">L3081_14090</name>
</gene>
<dbReference type="GO" id="GO:0004527">
    <property type="term" value="F:exonuclease activity"/>
    <property type="evidence" value="ECO:0007669"/>
    <property type="project" value="UniProtKB-KW"/>
</dbReference>
<dbReference type="InterPro" id="IPR004843">
    <property type="entry name" value="Calcineurin-like_PHP"/>
</dbReference>
<dbReference type="InterPro" id="IPR029052">
    <property type="entry name" value="Metallo-depent_PP-like"/>
</dbReference>
<dbReference type="EMBL" id="JAKKSL010000002">
    <property type="protein sequence ID" value="MCI2284306.1"/>
    <property type="molecule type" value="Genomic_DNA"/>
</dbReference>
<dbReference type="InterPro" id="IPR041796">
    <property type="entry name" value="Mre11_N"/>
</dbReference>
<comment type="function">
    <text evidence="4">SbcCD cleaves DNA hairpin structures. These structures can inhibit DNA replication and are intermediates in certain DNA recombination reactions. The complex acts as a 3'-&gt;5' double strand exonuclease that can open hairpins. It also has a 5' single-strand endonuclease activity.</text>
</comment>
<keyword evidence="2 4" id="KW-0378">Hydrolase</keyword>